<reference evidence="2 3" key="1">
    <citation type="journal article" date="2005" name="Nature">
        <title>The map-based sequence of the rice genome.</title>
        <authorList>
            <consortium name="International rice genome sequencing project (IRGSP)"/>
            <person name="Matsumoto T."/>
            <person name="Wu J."/>
            <person name="Kanamori H."/>
            <person name="Katayose Y."/>
            <person name="Fujisawa M."/>
            <person name="Namiki N."/>
            <person name="Mizuno H."/>
            <person name="Yamamoto K."/>
            <person name="Antonio B.A."/>
            <person name="Baba T."/>
            <person name="Sakata K."/>
            <person name="Nagamura Y."/>
            <person name="Aoki H."/>
            <person name="Arikawa K."/>
            <person name="Arita K."/>
            <person name="Bito T."/>
            <person name="Chiden Y."/>
            <person name="Fujitsuka N."/>
            <person name="Fukunaka R."/>
            <person name="Hamada M."/>
            <person name="Harada C."/>
            <person name="Hayashi A."/>
            <person name="Hijishita S."/>
            <person name="Honda M."/>
            <person name="Hosokawa S."/>
            <person name="Ichikawa Y."/>
            <person name="Idonuma A."/>
            <person name="Iijima M."/>
            <person name="Ikeda M."/>
            <person name="Ikeno M."/>
            <person name="Ito K."/>
            <person name="Ito S."/>
            <person name="Ito T."/>
            <person name="Ito Y."/>
            <person name="Ito Y."/>
            <person name="Iwabuchi A."/>
            <person name="Kamiya K."/>
            <person name="Karasawa W."/>
            <person name="Kurita K."/>
            <person name="Katagiri S."/>
            <person name="Kikuta A."/>
            <person name="Kobayashi H."/>
            <person name="Kobayashi N."/>
            <person name="Machita K."/>
            <person name="Maehara T."/>
            <person name="Masukawa M."/>
            <person name="Mizubayashi T."/>
            <person name="Mukai Y."/>
            <person name="Nagasaki H."/>
            <person name="Nagata Y."/>
            <person name="Naito S."/>
            <person name="Nakashima M."/>
            <person name="Nakama Y."/>
            <person name="Nakamichi Y."/>
            <person name="Nakamura M."/>
            <person name="Meguro A."/>
            <person name="Negishi M."/>
            <person name="Ohta I."/>
            <person name="Ohta T."/>
            <person name="Okamoto M."/>
            <person name="Ono N."/>
            <person name="Saji S."/>
            <person name="Sakaguchi M."/>
            <person name="Sakai K."/>
            <person name="Shibata M."/>
            <person name="Shimokawa T."/>
            <person name="Song J."/>
            <person name="Takazaki Y."/>
            <person name="Terasawa K."/>
            <person name="Tsugane M."/>
            <person name="Tsuji K."/>
            <person name="Ueda S."/>
            <person name="Waki K."/>
            <person name="Yamagata H."/>
            <person name="Yamamoto M."/>
            <person name="Yamamoto S."/>
            <person name="Yamane H."/>
            <person name="Yoshiki S."/>
            <person name="Yoshihara R."/>
            <person name="Yukawa K."/>
            <person name="Zhong H."/>
            <person name="Yano M."/>
            <person name="Yuan Q."/>
            <person name="Ouyang S."/>
            <person name="Liu J."/>
            <person name="Jones K.M."/>
            <person name="Gansberger K."/>
            <person name="Moffat K."/>
            <person name="Hill J."/>
            <person name="Bera J."/>
            <person name="Fadrosh D."/>
            <person name="Jin S."/>
            <person name="Johri S."/>
            <person name="Kim M."/>
            <person name="Overton L."/>
            <person name="Reardon M."/>
            <person name="Tsitrin T."/>
            <person name="Vuong H."/>
            <person name="Weaver B."/>
            <person name="Ciecko A."/>
            <person name="Tallon L."/>
            <person name="Jackson J."/>
            <person name="Pai G."/>
            <person name="Aken S.V."/>
            <person name="Utterback T."/>
            <person name="Reidmuller S."/>
            <person name="Feldblyum T."/>
            <person name="Hsiao J."/>
            <person name="Zismann V."/>
            <person name="Iobst S."/>
            <person name="de Vazeille A.R."/>
            <person name="Buell C.R."/>
            <person name="Ying K."/>
            <person name="Li Y."/>
            <person name="Lu T."/>
            <person name="Huang Y."/>
            <person name="Zhao Q."/>
            <person name="Feng Q."/>
            <person name="Zhang L."/>
            <person name="Zhu J."/>
            <person name="Weng Q."/>
            <person name="Mu J."/>
            <person name="Lu Y."/>
            <person name="Fan D."/>
            <person name="Liu Y."/>
            <person name="Guan J."/>
            <person name="Zhang Y."/>
            <person name="Yu S."/>
            <person name="Liu X."/>
            <person name="Zhang Y."/>
            <person name="Hong G."/>
            <person name="Han B."/>
            <person name="Choisne N."/>
            <person name="Demange N."/>
            <person name="Orjeda G."/>
            <person name="Samain S."/>
            <person name="Cattolico L."/>
            <person name="Pelletier E."/>
            <person name="Couloux A."/>
            <person name="Segurens B."/>
            <person name="Wincker P."/>
            <person name="D'Hont A."/>
            <person name="Scarpelli C."/>
            <person name="Weissenbach J."/>
            <person name="Salanoubat M."/>
            <person name="Quetier F."/>
            <person name="Yu Y."/>
            <person name="Kim H.R."/>
            <person name="Rambo T."/>
            <person name="Currie J."/>
            <person name="Collura K."/>
            <person name="Luo M."/>
            <person name="Yang T."/>
            <person name="Ammiraju J.S.S."/>
            <person name="Engler F."/>
            <person name="Soderlund C."/>
            <person name="Wing R.A."/>
            <person name="Palmer L.E."/>
            <person name="de la Bastide M."/>
            <person name="Spiegel L."/>
            <person name="Nascimento L."/>
            <person name="Zutavern T."/>
            <person name="O'Shaughnessy A."/>
            <person name="Dike S."/>
            <person name="Dedhia N."/>
            <person name="Preston R."/>
            <person name="Balija V."/>
            <person name="McCombie W.R."/>
            <person name="Chow T."/>
            <person name="Chen H."/>
            <person name="Chung M."/>
            <person name="Chen C."/>
            <person name="Shaw J."/>
            <person name="Wu H."/>
            <person name="Hsiao K."/>
            <person name="Chao Y."/>
            <person name="Chu M."/>
            <person name="Cheng C."/>
            <person name="Hour A."/>
            <person name="Lee P."/>
            <person name="Lin S."/>
            <person name="Lin Y."/>
            <person name="Liou J."/>
            <person name="Liu S."/>
            <person name="Hsing Y."/>
            <person name="Raghuvanshi S."/>
            <person name="Mohanty A."/>
            <person name="Bharti A.K."/>
            <person name="Gaur A."/>
            <person name="Gupta V."/>
            <person name="Kumar D."/>
            <person name="Ravi V."/>
            <person name="Vij S."/>
            <person name="Kapur A."/>
            <person name="Khurana P."/>
            <person name="Khurana P."/>
            <person name="Khurana J.P."/>
            <person name="Tyagi A.K."/>
            <person name="Gaikwad K."/>
            <person name="Singh A."/>
            <person name="Dalal V."/>
            <person name="Srivastava S."/>
            <person name="Dixit A."/>
            <person name="Pal A.K."/>
            <person name="Ghazi I.A."/>
            <person name="Yadav M."/>
            <person name="Pandit A."/>
            <person name="Bhargava A."/>
            <person name="Sureshbabu K."/>
            <person name="Batra K."/>
            <person name="Sharma T.R."/>
            <person name="Mohapatra T."/>
            <person name="Singh N.K."/>
            <person name="Messing J."/>
            <person name="Nelson A.B."/>
            <person name="Fuks G."/>
            <person name="Kavchok S."/>
            <person name="Keizer G."/>
            <person name="Linton E."/>
            <person name="Llaca V."/>
            <person name="Song R."/>
            <person name="Tanyolac B."/>
            <person name="Young S."/>
            <person name="Ho-Il K."/>
            <person name="Hahn J.H."/>
            <person name="Sangsakoo G."/>
            <person name="Vanavichit A."/>
            <person name="de Mattos Luiz.A.T."/>
            <person name="Zimmer P.D."/>
            <person name="Malone G."/>
            <person name="Dellagostin O."/>
            <person name="de Oliveira A.C."/>
            <person name="Bevan M."/>
            <person name="Bancroft I."/>
            <person name="Minx P."/>
            <person name="Cordum H."/>
            <person name="Wilson R."/>
            <person name="Cheng Z."/>
            <person name="Jin W."/>
            <person name="Jiang J."/>
            <person name="Leong S.A."/>
            <person name="Iwama H."/>
            <person name="Gojobori T."/>
            <person name="Itoh T."/>
            <person name="Niimura Y."/>
            <person name="Fujii Y."/>
            <person name="Habara T."/>
            <person name="Sakai H."/>
            <person name="Sato Y."/>
            <person name="Wilson G."/>
            <person name="Kumar K."/>
            <person name="McCouch S."/>
            <person name="Juretic N."/>
            <person name="Hoen D."/>
            <person name="Wright S."/>
            <person name="Bruskiewich R."/>
            <person name="Bureau T."/>
            <person name="Miyao A."/>
            <person name="Hirochika H."/>
            <person name="Nishikawa T."/>
            <person name="Kadowaki K."/>
            <person name="Sugiura M."/>
            <person name="Burr B."/>
            <person name="Sasaki T."/>
        </authorList>
    </citation>
    <scope>NUCLEOTIDE SEQUENCE [LARGE SCALE GENOMIC DNA]</scope>
    <source>
        <strain evidence="3">cv. Nipponbare</strain>
    </source>
</reference>
<dbReference type="EMBL" id="AP008207">
    <property type="protein sequence ID" value="BAH90894.1"/>
    <property type="molecule type" value="Genomic_DNA"/>
</dbReference>
<evidence type="ECO:0000313" key="2">
    <source>
        <dbReference type="EMBL" id="BAH90894.1"/>
    </source>
</evidence>
<evidence type="ECO:0000313" key="3">
    <source>
        <dbReference type="Proteomes" id="UP000000763"/>
    </source>
</evidence>
<feature type="compositionally biased region" description="Low complexity" evidence="1">
    <location>
        <begin position="82"/>
        <end position="91"/>
    </location>
</feature>
<reference evidence="3" key="2">
    <citation type="journal article" date="2008" name="Nucleic Acids Res.">
        <title>The rice annotation project database (RAP-DB): 2008 update.</title>
        <authorList>
            <consortium name="The rice annotation project (RAP)"/>
        </authorList>
    </citation>
    <scope>GENOME REANNOTATION</scope>
    <source>
        <strain evidence="3">cv. Nipponbare</strain>
    </source>
</reference>
<dbReference type="KEGG" id="dosa:Os01g0135400"/>
<proteinExistence type="predicted"/>
<protein>
    <submittedName>
        <fullName evidence="2">Os01g0135400 protein</fullName>
    </submittedName>
</protein>
<gene>
    <name evidence="2" type="ordered locus">Os01g0135400</name>
</gene>
<feature type="region of interest" description="Disordered" evidence="1">
    <location>
        <begin position="50"/>
        <end position="91"/>
    </location>
</feature>
<name>C7IW77_ORYSJ</name>
<feature type="non-terminal residue" evidence="2">
    <location>
        <position position="1"/>
    </location>
</feature>
<dbReference type="AlphaFoldDB" id="C7IW77"/>
<organism evidence="2 3">
    <name type="scientific">Oryza sativa subsp. japonica</name>
    <name type="common">Rice</name>
    <dbReference type="NCBI Taxonomy" id="39947"/>
    <lineage>
        <taxon>Eukaryota</taxon>
        <taxon>Viridiplantae</taxon>
        <taxon>Streptophyta</taxon>
        <taxon>Embryophyta</taxon>
        <taxon>Tracheophyta</taxon>
        <taxon>Spermatophyta</taxon>
        <taxon>Magnoliopsida</taxon>
        <taxon>Liliopsida</taxon>
        <taxon>Poales</taxon>
        <taxon>Poaceae</taxon>
        <taxon>BOP clade</taxon>
        <taxon>Oryzoideae</taxon>
        <taxon>Oryzeae</taxon>
        <taxon>Oryzinae</taxon>
        <taxon>Oryza</taxon>
        <taxon>Oryza sativa</taxon>
    </lineage>
</organism>
<dbReference type="Proteomes" id="UP000000763">
    <property type="component" value="Chromosome 1"/>
</dbReference>
<accession>C7IW77</accession>
<evidence type="ECO:0000256" key="1">
    <source>
        <dbReference type="SAM" id="MobiDB-lite"/>
    </source>
</evidence>
<sequence length="197" mass="20224">LWQVRQRLTTTVYSTPSACSVHRRLACPALPCRGGVPDCGEERGSVVGEAHGGEGKAAAARGSSPPTSCRRPRAASVPSDASRGSCSTGRRSCLLSHPSPPLLSRPGEVNGCGDILLICPPCSALLLPLSPPPKTTTATGSTTTARCPLPAATRHCPAPPLCSGHRRSARPAQPLCSAPPVACCSVPLLCSALTQHR</sequence>